<name>A0A4Z2GMG6_9TELE</name>
<dbReference type="Proteomes" id="UP000314294">
    <property type="component" value="Unassembled WGS sequence"/>
</dbReference>
<evidence type="ECO:0000313" key="3">
    <source>
        <dbReference type="Proteomes" id="UP000314294"/>
    </source>
</evidence>
<evidence type="ECO:0000256" key="1">
    <source>
        <dbReference type="SAM" id="MobiDB-lite"/>
    </source>
</evidence>
<comment type="caution">
    <text evidence="2">The sequence shown here is derived from an EMBL/GenBank/DDBJ whole genome shotgun (WGS) entry which is preliminary data.</text>
</comment>
<proteinExistence type="predicted"/>
<organism evidence="2 3">
    <name type="scientific">Liparis tanakae</name>
    <name type="common">Tanaka's snailfish</name>
    <dbReference type="NCBI Taxonomy" id="230148"/>
    <lineage>
        <taxon>Eukaryota</taxon>
        <taxon>Metazoa</taxon>
        <taxon>Chordata</taxon>
        <taxon>Craniata</taxon>
        <taxon>Vertebrata</taxon>
        <taxon>Euteleostomi</taxon>
        <taxon>Actinopterygii</taxon>
        <taxon>Neopterygii</taxon>
        <taxon>Teleostei</taxon>
        <taxon>Neoteleostei</taxon>
        <taxon>Acanthomorphata</taxon>
        <taxon>Eupercaria</taxon>
        <taxon>Perciformes</taxon>
        <taxon>Cottioidei</taxon>
        <taxon>Cottales</taxon>
        <taxon>Liparidae</taxon>
        <taxon>Liparis</taxon>
    </lineage>
</organism>
<feature type="compositionally biased region" description="Low complexity" evidence="1">
    <location>
        <begin position="26"/>
        <end position="37"/>
    </location>
</feature>
<gene>
    <name evidence="2" type="ORF">EYF80_035817</name>
</gene>
<reference evidence="2 3" key="1">
    <citation type="submission" date="2019-03" db="EMBL/GenBank/DDBJ databases">
        <title>First draft genome of Liparis tanakae, snailfish: a comprehensive survey of snailfish specific genes.</title>
        <authorList>
            <person name="Kim W."/>
            <person name="Song I."/>
            <person name="Jeong J.-H."/>
            <person name="Kim D."/>
            <person name="Kim S."/>
            <person name="Ryu S."/>
            <person name="Song J.Y."/>
            <person name="Lee S.K."/>
        </authorList>
    </citation>
    <scope>NUCLEOTIDE SEQUENCE [LARGE SCALE GENOMIC DNA]</scope>
    <source>
        <tissue evidence="2">Muscle</tissue>
    </source>
</reference>
<dbReference type="AlphaFoldDB" id="A0A4Z2GMG6"/>
<dbReference type="EMBL" id="SRLO01000500">
    <property type="protein sequence ID" value="TNN53993.1"/>
    <property type="molecule type" value="Genomic_DNA"/>
</dbReference>
<evidence type="ECO:0000313" key="2">
    <source>
        <dbReference type="EMBL" id="TNN53993.1"/>
    </source>
</evidence>
<sequence>MQRHDHGGLKPSVHAACELLDTSHTSLSTETDGTSSSSHEESSSTHKVSNSCCFCFHSATNGGKRSVSERWMLCTVTPAASCSTLIVPSVTFPRSSTPYTFSYSCDLSLVICSQSPKSPLGGPEVWACKKKTGCSICSPSHRPSPSITLF</sequence>
<feature type="region of interest" description="Disordered" evidence="1">
    <location>
        <begin position="26"/>
        <end position="45"/>
    </location>
</feature>
<protein>
    <submittedName>
        <fullName evidence="2">Uncharacterized protein</fullName>
    </submittedName>
</protein>
<accession>A0A4Z2GMG6</accession>
<keyword evidence="3" id="KW-1185">Reference proteome</keyword>